<proteinExistence type="predicted"/>
<dbReference type="PATRIC" id="fig|1217705.3.peg.1856"/>
<organism evidence="1 2">
    <name type="scientific">Acinetobacter modestus</name>
    <dbReference type="NCBI Taxonomy" id="1776740"/>
    <lineage>
        <taxon>Bacteria</taxon>
        <taxon>Pseudomonadati</taxon>
        <taxon>Pseudomonadota</taxon>
        <taxon>Gammaproteobacteria</taxon>
        <taxon>Moraxellales</taxon>
        <taxon>Moraxellaceae</taxon>
        <taxon>Acinetobacter</taxon>
    </lineage>
</organism>
<name>N9LXD2_9GAMM</name>
<gene>
    <name evidence="1" type="ORF">F900_01908</name>
</gene>
<dbReference type="HOGENOM" id="CLU_3021360_0_0_6"/>
<accession>N9LXD2</accession>
<reference evidence="1 2" key="1">
    <citation type="submission" date="2013-02" db="EMBL/GenBank/DDBJ databases">
        <title>The Genome Sequence of Acinetobacter sp. ANC 3862.</title>
        <authorList>
            <consortium name="The Broad Institute Genome Sequencing Platform"/>
            <consortium name="The Broad Institute Genome Sequencing Center for Infectious Disease"/>
            <person name="Cerqueira G."/>
            <person name="Feldgarden M."/>
            <person name="Courvalin P."/>
            <person name="Perichon B."/>
            <person name="Grillot-Courvalin C."/>
            <person name="Clermont D."/>
            <person name="Rocha E."/>
            <person name="Yoon E.-J."/>
            <person name="Nemec A."/>
            <person name="Walker B."/>
            <person name="Young S.K."/>
            <person name="Zeng Q."/>
            <person name="Gargeya S."/>
            <person name="Fitzgerald M."/>
            <person name="Haas B."/>
            <person name="Abouelleil A."/>
            <person name="Alvarado L."/>
            <person name="Arachchi H.M."/>
            <person name="Berlin A.M."/>
            <person name="Chapman S.B."/>
            <person name="Dewar J."/>
            <person name="Goldberg J."/>
            <person name="Griggs A."/>
            <person name="Gujja S."/>
            <person name="Hansen M."/>
            <person name="Howarth C."/>
            <person name="Imamovic A."/>
            <person name="Larimer J."/>
            <person name="McCowan C."/>
            <person name="Murphy C."/>
            <person name="Neiman D."/>
            <person name="Pearson M."/>
            <person name="Priest M."/>
            <person name="Roberts A."/>
            <person name="Saif S."/>
            <person name="Shea T."/>
            <person name="Sisk P."/>
            <person name="Sykes S."/>
            <person name="Wortman J."/>
            <person name="Nusbaum C."/>
            <person name="Birren B."/>
        </authorList>
    </citation>
    <scope>NUCLEOTIDE SEQUENCE [LARGE SCALE GENOMIC DNA]</scope>
    <source>
        <strain evidence="1 2">ANC 3862</strain>
    </source>
</reference>
<dbReference type="AlphaFoldDB" id="N9LXD2"/>
<protein>
    <submittedName>
        <fullName evidence="1">Uncharacterized protein</fullName>
    </submittedName>
</protein>
<dbReference type="Proteomes" id="UP000013248">
    <property type="component" value="Unassembled WGS sequence"/>
</dbReference>
<sequence length="55" mass="6472">MSFYENKDWQCRRCRWAGQHNQLVAGKYDRKTGTTANVCPRCSCSVFNLIDKKEK</sequence>
<evidence type="ECO:0000313" key="1">
    <source>
        <dbReference type="EMBL" id="ENX00924.1"/>
    </source>
</evidence>
<dbReference type="EMBL" id="APRP01000018">
    <property type="protein sequence ID" value="ENX00924.1"/>
    <property type="molecule type" value="Genomic_DNA"/>
</dbReference>
<evidence type="ECO:0000313" key="2">
    <source>
        <dbReference type="Proteomes" id="UP000013248"/>
    </source>
</evidence>
<comment type="caution">
    <text evidence="1">The sequence shown here is derived from an EMBL/GenBank/DDBJ whole genome shotgun (WGS) entry which is preliminary data.</text>
</comment>
<dbReference type="STRING" id="1217705.F900_01908"/>
<dbReference type="RefSeq" id="WP_005217016.1">
    <property type="nucleotide sequence ID" value="NZ_KB850089.1"/>
</dbReference>